<proteinExistence type="inferred from homology"/>
<keyword evidence="4 8" id="KW-0378">Hydrolase</keyword>
<dbReference type="RefSeq" id="WP_109792378.1">
    <property type="nucleotide sequence ID" value="NZ_PHIG01000039.1"/>
</dbReference>
<keyword evidence="2 8" id="KW-0645">Protease</keyword>
<keyword evidence="3" id="KW-0227">DNA damage</keyword>
<evidence type="ECO:0000256" key="1">
    <source>
        <dbReference type="ARBA" id="ARBA00008136"/>
    </source>
</evidence>
<dbReference type="InterPro" id="IPR036590">
    <property type="entry name" value="SRAP-like"/>
</dbReference>
<dbReference type="SUPFAM" id="SSF143081">
    <property type="entry name" value="BB1717-like"/>
    <property type="match status" value="1"/>
</dbReference>
<keyword evidence="6" id="KW-0238">DNA-binding</keyword>
<accession>A0A2M9FYX9</accession>
<dbReference type="Gene3D" id="3.90.1680.10">
    <property type="entry name" value="SOS response associated peptidase-like"/>
    <property type="match status" value="1"/>
</dbReference>
<evidence type="ECO:0000313" key="10">
    <source>
        <dbReference type="Proteomes" id="UP000229498"/>
    </source>
</evidence>
<evidence type="ECO:0000256" key="6">
    <source>
        <dbReference type="ARBA" id="ARBA00023125"/>
    </source>
</evidence>
<evidence type="ECO:0000313" key="9">
    <source>
        <dbReference type="EMBL" id="PJK28662.1"/>
    </source>
</evidence>
<dbReference type="OrthoDB" id="9782620at2"/>
<evidence type="ECO:0000256" key="2">
    <source>
        <dbReference type="ARBA" id="ARBA00022670"/>
    </source>
</evidence>
<evidence type="ECO:0000256" key="3">
    <source>
        <dbReference type="ARBA" id="ARBA00022763"/>
    </source>
</evidence>
<reference evidence="9 10" key="1">
    <citation type="submission" date="2017-11" db="EMBL/GenBank/DDBJ databases">
        <title>Draft genome sequence of Rhizobiales bacterium SY3-13.</title>
        <authorList>
            <person name="Sun C."/>
        </authorList>
    </citation>
    <scope>NUCLEOTIDE SEQUENCE [LARGE SCALE GENOMIC DNA]</scope>
    <source>
        <strain evidence="9 10">SY3-13</strain>
    </source>
</reference>
<dbReference type="PANTHER" id="PTHR13604">
    <property type="entry name" value="DC12-RELATED"/>
    <property type="match status" value="1"/>
</dbReference>
<evidence type="ECO:0000256" key="5">
    <source>
        <dbReference type="ARBA" id="ARBA00023124"/>
    </source>
</evidence>
<dbReference type="AlphaFoldDB" id="A0A2M9FYX9"/>
<dbReference type="GO" id="GO:0008233">
    <property type="term" value="F:peptidase activity"/>
    <property type="evidence" value="ECO:0007669"/>
    <property type="project" value="UniProtKB-KW"/>
</dbReference>
<gene>
    <name evidence="9" type="ORF">CVT23_15060</name>
</gene>
<dbReference type="GO" id="GO:0106300">
    <property type="term" value="P:protein-DNA covalent cross-linking repair"/>
    <property type="evidence" value="ECO:0007669"/>
    <property type="project" value="InterPro"/>
</dbReference>
<dbReference type="EC" id="3.4.-.-" evidence="8"/>
<dbReference type="EMBL" id="PHIG01000039">
    <property type="protein sequence ID" value="PJK28662.1"/>
    <property type="molecule type" value="Genomic_DNA"/>
</dbReference>
<comment type="similarity">
    <text evidence="1 8">Belongs to the SOS response-associated peptidase family.</text>
</comment>
<dbReference type="GO" id="GO:0016829">
    <property type="term" value="F:lyase activity"/>
    <property type="evidence" value="ECO:0007669"/>
    <property type="project" value="UniProtKB-KW"/>
</dbReference>
<organism evidence="9 10">
    <name type="scientific">Minwuia thermotolerans</name>
    <dbReference type="NCBI Taxonomy" id="2056226"/>
    <lineage>
        <taxon>Bacteria</taxon>
        <taxon>Pseudomonadati</taxon>
        <taxon>Pseudomonadota</taxon>
        <taxon>Alphaproteobacteria</taxon>
        <taxon>Minwuiales</taxon>
        <taxon>Minwuiaceae</taxon>
        <taxon>Minwuia</taxon>
    </lineage>
</organism>
<keyword evidence="5" id="KW-0190">Covalent protein-DNA linkage</keyword>
<protein>
    <recommendedName>
        <fullName evidence="8">Abasic site processing protein</fullName>
        <ecNumber evidence="8">3.4.-.-</ecNumber>
    </recommendedName>
</protein>
<dbReference type="GO" id="GO:0003697">
    <property type="term" value="F:single-stranded DNA binding"/>
    <property type="evidence" value="ECO:0007669"/>
    <property type="project" value="InterPro"/>
</dbReference>
<name>A0A2M9FYX9_9PROT</name>
<evidence type="ECO:0000256" key="4">
    <source>
        <dbReference type="ARBA" id="ARBA00022801"/>
    </source>
</evidence>
<dbReference type="InterPro" id="IPR003738">
    <property type="entry name" value="SRAP"/>
</dbReference>
<dbReference type="Pfam" id="PF02586">
    <property type="entry name" value="SRAP"/>
    <property type="match status" value="1"/>
</dbReference>
<dbReference type="Proteomes" id="UP000229498">
    <property type="component" value="Unassembled WGS sequence"/>
</dbReference>
<dbReference type="PANTHER" id="PTHR13604:SF0">
    <property type="entry name" value="ABASIC SITE PROCESSING PROTEIN HMCES"/>
    <property type="match status" value="1"/>
</dbReference>
<comment type="caution">
    <text evidence="9">The sequence shown here is derived from an EMBL/GenBank/DDBJ whole genome shotgun (WGS) entry which is preliminary data.</text>
</comment>
<evidence type="ECO:0000256" key="7">
    <source>
        <dbReference type="ARBA" id="ARBA00023239"/>
    </source>
</evidence>
<keyword evidence="7" id="KW-0456">Lyase</keyword>
<evidence type="ECO:0000256" key="8">
    <source>
        <dbReference type="RuleBase" id="RU364100"/>
    </source>
</evidence>
<keyword evidence="10" id="KW-1185">Reference proteome</keyword>
<dbReference type="GO" id="GO:0006508">
    <property type="term" value="P:proteolysis"/>
    <property type="evidence" value="ECO:0007669"/>
    <property type="project" value="UniProtKB-KW"/>
</dbReference>
<sequence>MCGRYSLTTPLEALRRVFAFEGSPNLAPRYNIAPTQSAPVLRRHPDGRLLCHQLRWGLVPSWAKDMSGAARMINARSETVAEKPAFRAAFARRRCLVPADGFYEWQKLESGKQPWRIVMADRSPFAFAGLWERWERPEKGTIDSYTILTTDAAPGIAEIHHRMPVILDAADHDAWLDPDAGRDALLDLAKPNDGVTAYRVSARVGNVHNDDADLIEPVDA</sequence>